<organism evidence="1 2">
    <name type="scientific">Rhodopirellula maiorica SM1</name>
    <dbReference type="NCBI Taxonomy" id="1265738"/>
    <lineage>
        <taxon>Bacteria</taxon>
        <taxon>Pseudomonadati</taxon>
        <taxon>Planctomycetota</taxon>
        <taxon>Planctomycetia</taxon>
        <taxon>Pirellulales</taxon>
        <taxon>Pirellulaceae</taxon>
        <taxon>Novipirellula</taxon>
    </lineage>
</organism>
<sequence>MPKLAAGQSRRFELEYGFHTGSDAVDKIEAEIKKLQTVPVKLEKQPPALPSP</sequence>
<dbReference type="AlphaFoldDB" id="M5RHE6"/>
<name>M5RHE6_9BACT</name>
<evidence type="ECO:0000313" key="1">
    <source>
        <dbReference type="EMBL" id="EMI18760.1"/>
    </source>
</evidence>
<dbReference type="PATRIC" id="fig|1265738.3.peg.4333"/>
<comment type="caution">
    <text evidence="1">The sequence shown here is derived from an EMBL/GenBank/DDBJ whole genome shotgun (WGS) entry which is preliminary data.</text>
</comment>
<dbReference type="Proteomes" id="UP000011991">
    <property type="component" value="Unassembled WGS sequence"/>
</dbReference>
<accession>M5RHE6</accession>
<protein>
    <submittedName>
        <fullName evidence="1">Uncharacterized protein</fullName>
    </submittedName>
</protein>
<proteinExistence type="predicted"/>
<dbReference type="Gene3D" id="2.70.98.10">
    <property type="match status" value="1"/>
</dbReference>
<gene>
    <name evidence="1" type="ORF">RMSM_04321</name>
</gene>
<reference evidence="1 2" key="1">
    <citation type="journal article" date="2013" name="Mar. Genomics">
        <title>Expression of sulfatases in Rhodopirellula baltica and the diversity of sulfatases in the genus Rhodopirellula.</title>
        <authorList>
            <person name="Wegner C.E."/>
            <person name="Richter-Heitmann T."/>
            <person name="Klindworth A."/>
            <person name="Klockow C."/>
            <person name="Richter M."/>
            <person name="Achstetter T."/>
            <person name="Glockner F.O."/>
            <person name="Harder J."/>
        </authorList>
    </citation>
    <scope>NUCLEOTIDE SEQUENCE [LARGE SCALE GENOMIC DNA]</scope>
    <source>
        <strain evidence="1 2">SM1</strain>
    </source>
</reference>
<dbReference type="GO" id="GO:0030246">
    <property type="term" value="F:carbohydrate binding"/>
    <property type="evidence" value="ECO:0007669"/>
    <property type="project" value="InterPro"/>
</dbReference>
<evidence type="ECO:0000313" key="2">
    <source>
        <dbReference type="Proteomes" id="UP000011991"/>
    </source>
</evidence>
<dbReference type="InterPro" id="IPR014718">
    <property type="entry name" value="GH-type_carb-bd"/>
</dbReference>
<keyword evidence="2" id="KW-1185">Reference proteome</keyword>
<dbReference type="EMBL" id="ANOG01000616">
    <property type="protein sequence ID" value="EMI18760.1"/>
    <property type="molecule type" value="Genomic_DNA"/>
</dbReference>